<feature type="non-terminal residue" evidence="2">
    <location>
        <position position="1"/>
    </location>
</feature>
<dbReference type="AlphaFoldDB" id="A0A7C9JX40"/>
<dbReference type="InterPro" id="IPR049003">
    <property type="entry name" value="PgaA_barrel"/>
</dbReference>
<organism evidence="2 3">
    <name type="scientific">Sulfuriferula multivorans</name>
    <dbReference type="NCBI Taxonomy" id="1559896"/>
    <lineage>
        <taxon>Bacteria</taxon>
        <taxon>Pseudomonadati</taxon>
        <taxon>Pseudomonadota</taxon>
        <taxon>Betaproteobacteria</taxon>
        <taxon>Nitrosomonadales</taxon>
        <taxon>Sulfuricellaceae</taxon>
        <taxon>Sulfuriferula</taxon>
    </lineage>
</organism>
<gene>
    <name evidence="2" type="ORF">GZ085_08060</name>
</gene>
<evidence type="ECO:0000313" key="2">
    <source>
        <dbReference type="EMBL" id="NDP48333.1"/>
    </source>
</evidence>
<evidence type="ECO:0000313" key="3">
    <source>
        <dbReference type="Proteomes" id="UP000483432"/>
    </source>
</evidence>
<dbReference type="Proteomes" id="UP000483432">
    <property type="component" value="Unassembled WGS sequence"/>
</dbReference>
<feature type="domain" description="PgaA membrane beta barrel" evidence="1">
    <location>
        <begin position="73"/>
        <end position="213"/>
    </location>
</feature>
<dbReference type="EMBL" id="JAAFGW010000105">
    <property type="protein sequence ID" value="NDP48333.1"/>
    <property type="molecule type" value="Genomic_DNA"/>
</dbReference>
<reference evidence="2 3" key="1">
    <citation type="submission" date="2019-09" db="EMBL/GenBank/DDBJ databases">
        <title>H2 Metabolism Revealed by Metagenomic Analysis in Subglacial Sediment of East Antarctica.</title>
        <authorList>
            <person name="Yang Z."/>
            <person name="Zhang Y."/>
            <person name="Lv Y."/>
            <person name="Yan W."/>
            <person name="Xiao X."/>
            <person name="Sun B."/>
            <person name="Ma H."/>
        </authorList>
    </citation>
    <scope>NUCLEOTIDE SEQUENCE [LARGE SCALE GENOMIC DNA]</scope>
    <source>
        <strain evidence="2">Bin2_2</strain>
    </source>
</reference>
<proteinExistence type="predicted"/>
<name>A0A7C9JX40_9PROT</name>
<comment type="caution">
    <text evidence="2">The sequence shown here is derived from an EMBL/GenBank/DDBJ whole genome shotgun (WGS) entry which is preliminary data.</text>
</comment>
<evidence type="ECO:0000259" key="1">
    <source>
        <dbReference type="Pfam" id="PF21197"/>
    </source>
</evidence>
<sequence length="288" mass="32193">ASIRGEFDTAWDSDQLDIHALSLGWQKHFNAGRSLDVSARSARIEQNGRRIDGRQLLIKAGTRLGDVEQGLLWPAMTVGVRDYDGWQTAAWKLQGKWIPADFWRIDLEAGNDVIENIQSINNKVTLNVFSASTDWRFAPRWSATLGGALLRFDDGNQRSRVIGRVEHTLTASQPRIVVGVEGMGFSSSEPSIARGYYNPERYREFKLQARAEHEAAGWLLDARLALGKLWETPGGSSGLYAWELSASRDLAPQFRLRLHTGGSDSSAFLRTGSGYTRNYLGASLIWFY</sequence>
<accession>A0A7C9JX40</accession>
<dbReference type="Pfam" id="PF21197">
    <property type="entry name" value="PgaA_barrel"/>
    <property type="match status" value="1"/>
</dbReference>
<protein>
    <recommendedName>
        <fullName evidence="1">PgaA membrane beta barrel domain-containing protein</fullName>
    </recommendedName>
</protein>